<dbReference type="PRINTS" id="PR01036">
    <property type="entry name" value="TCRTETB"/>
</dbReference>
<organism evidence="8 9">
    <name type="scientific">Cadophora malorum</name>
    <dbReference type="NCBI Taxonomy" id="108018"/>
    <lineage>
        <taxon>Eukaryota</taxon>
        <taxon>Fungi</taxon>
        <taxon>Dikarya</taxon>
        <taxon>Ascomycota</taxon>
        <taxon>Pezizomycotina</taxon>
        <taxon>Leotiomycetes</taxon>
        <taxon>Helotiales</taxon>
        <taxon>Ploettnerulaceae</taxon>
        <taxon>Cadophora</taxon>
    </lineage>
</organism>
<feature type="transmembrane region" description="Helical" evidence="6">
    <location>
        <begin position="218"/>
        <end position="239"/>
    </location>
</feature>
<evidence type="ECO:0000313" key="9">
    <source>
        <dbReference type="Proteomes" id="UP000664132"/>
    </source>
</evidence>
<feature type="transmembrane region" description="Helical" evidence="6">
    <location>
        <begin position="21"/>
        <end position="39"/>
    </location>
</feature>
<comment type="subcellular location">
    <subcellularLocation>
        <location evidence="1">Membrane</location>
        <topology evidence="1">Multi-pass membrane protein</topology>
    </subcellularLocation>
</comment>
<feature type="transmembrane region" description="Helical" evidence="6">
    <location>
        <begin position="283"/>
        <end position="304"/>
    </location>
</feature>
<feature type="transmembrane region" description="Helical" evidence="6">
    <location>
        <begin position="316"/>
        <end position="337"/>
    </location>
</feature>
<dbReference type="InterPro" id="IPR011701">
    <property type="entry name" value="MFS"/>
</dbReference>
<feature type="transmembrane region" description="Helical" evidence="6">
    <location>
        <begin position="177"/>
        <end position="197"/>
    </location>
</feature>
<dbReference type="InterPro" id="IPR020846">
    <property type="entry name" value="MFS_dom"/>
</dbReference>
<feature type="transmembrane region" description="Helical" evidence="6">
    <location>
        <begin position="59"/>
        <end position="77"/>
    </location>
</feature>
<keyword evidence="4 6" id="KW-0472">Membrane</keyword>
<dbReference type="Proteomes" id="UP000664132">
    <property type="component" value="Unassembled WGS sequence"/>
</dbReference>
<dbReference type="SUPFAM" id="SSF103473">
    <property type="entry name" value="MFS general substrate transporter"/>
    <property type="match status" value="1"/>
</dbReference>
<name>A0A8H7T8F2_9HELO</name>
<feature type="transmembrane region" description="Helical" evidence="6">
    <location>
        <begin position="114"/>
        <end position="135"/>
    </location>
</feature>
<comment type="caution">
    <text evidence="8">The sequence shown here is derived from an EMBL/GenBank/DDBJ whole genome shotgun (WGS) entry which is preliminary data.</text>
</comment>
<keyword evidence="2 6" id="KW-0812">Transmembrane</keyword>
<keyword evidence="3 6" id="KW-1133">Transmembrane helix</keyword>
<dbReference type="PROSITE" id="PS50850">
    <property type="entry name" value="MFS"/>
    <property type="match status" value="1"/>
</dbReference>
<gene>
    <name evidence="8" type="ORF">IFR04_012480</name>
</gene>
<evidence type="ECO:0000256" key="6">
    <source>
        <dbReference type="SAM" id="Phobius"/>
    </source>
</evidence>
<evidence type="ECO:0000256" key="4">
    <source>
        <dbReference type="ARBA" id="ARBA00023136"/>
    </source>
</evidence>
<feature type="transmembrane region" description="Helical" evidence="6">
    <location>
        <begin position="374"/>
        <end position="396"/>
    </location>
</feature>
<dbReference type="AlphaFoldDB" id="A0A8H7T8F2"/>
<dbReference type="GO" id="GO:0022857">
    <property type="term" value="F:transmembrane transporter activity"/>
    <property type="evidence" value="ECO:0007669"/>
    <property type="project" value="InterPro"/>
</dbReference>
<evidence type="ECO:0000256" key="2">
    <source>
        <dbReference type="ARBA" id="ARBA00022692"/>
    </source>
</evidence>
<feature type="transmembrane region" description="Helical" evidence="6">
    <location>
        <begin position="245"/>
        <end position="263"/>
    </location>
</feature>
<evidence type="ECO:0000256" key="5">
    <source>
        <dbReference type="SAM" id="MobiDB-lite"/>
    </source>
</evidence>
<dbReference type="PANTHER" id="PTHR23501">
    <property type="entry name" value="MAJOR FACILITATOR SUPERFAMILY"/>
    <property type="match status" value="1"/>
</dbReference>
<dbReference type="PANTHER" id="PTHR23501:SF78">
    <property type="entry name" value="MAJOR FACILITATOR SUPERFAMILY (MFS) PROFILE DOMAIN-CONTAINING PROTEIN-RELATED"/>
    <property type="match status" value="1"/>
</dbReference>
<feature type="transmembrane region" description="Helical" evidence="6">
    <location>
        <begin position="349"/>
        <end position="368"/>
    </location>
</feature>
<evidence type="ECO:0000256" key="1">
    <source>
        <dbReference type="ARBA" id="ARBA00004141"/>
    </source>
</evidence>
<feature type="transmembrane region" description="Helical" evidence="6">
    <location>
        <begin position="89"/>
        <end position="108"/>
    </location>
</feature>
<evidence type="ECO:0000259" key="7">
    <source>
        <dbReference type="PROSITE" id="PS50850"/>
    </source>
</evidence>
<dbReference type="GO" id="GO:0005886">
    <property type="term" value="C:plasma membrane"/>
    <property type="evidence" value="ECO:0007669"/>
    <property type="project" value="TreeGrafter"/>
</dbReference>
<protein>
    <recommendedName>
        <fullName evidence="7">Major facilitator superfamily (MFS) profile domain-containing protein</fullName>
    </recommendedName>
</protein>
<accession>A0A8H7T8F2</accession>
<reference evidence="8" key="1">
    <citation type="submission" date="2021-02" db="EMBL/GenBank/DDBJ databases">
        <title>Genome sequence Cadophora malorum strain M34.</title>
        <authorList>
            <person name="Stefanovic E."/>
            <person name="Vu D."/>
            <person name="Scully C."/>
            <person name="Dijksterhuis J."/>
            <person name="Roader J."/>
            <person name="Houbraken J."/>
        </authorList>
    </citation>
    <scope>NUCLEOTIDE SEQUENCE</scope>
    <source>
        <strain evidence="8">M34</strain>
    </source>
</reference>
<evidence type="ECO:0000256" key="3">
    <source>
        <dbReference type="ARBA" id="ARBA00022989"/>
    </source>
</evidence>
<feature type="transmembrane region" description="Helical" evidence="6">
    <location>
        <begin position="147"/>
        <end position="171"/>
    </location>
</feature>
<sequence>MPLPTQPVLHQQENHLPRRQVIIVVLTLGAVLFVVNMDANGVSTMLPTMATDLNGEKTISWAGSSSLIATTVFTVLYGRFSDIFGRTALFVSALVVFAAADLCCGFAVDPPMLYVFRAITGASGGGVGNLAMIVASDIVPLRQRGRYQGIAGSFMALGNVLGPFIGAAFAARSTWRGFFWLLSPLGLMCAALAAYLLPTTKPTESFWTNVKKIDGWGSLTSTIAIIFFMIPITGGGSYYKWDSPMVISMLAISVVSFVTFLFVEWKVARLPIIPLSLFRTRDICALVLQTFSLGWVNQSNLYFLPLYYQNLRHWSSFASAALLLPIIGIQIIVSALAGRIMTKREHYGGVIRFGSIFLFVGSCLEIIFDRSTSPVAIIFILLLVGIGIGAANQPMVVAMQAKTKKSERAVVTSCRNFARFFGAACGLGVSSAVLQSSLKSGLSLQDQELASSTYSLASLGFEDRAIIDPVYAKAMRYVFITNAAVGTVCLLCSFAWRDHGYNSRPKDRDEERGESKSQSTTMMEGVRSGANEEPVAERVIVAQPDPIPEPASSKTSEKVLL</sequence>
<feature type="transmembrane region" description="Helical" evidence="6">
    <location>
        <begin position="417"/>
        <end position="434"/>
    </location>
</feature>
<evidence type="ECO:0000313" key="8">
    <source>
        <dbReference type="EMBL" id="KAG4414380.1"/>
    </source>
</evidence>
<dbReference type="Pfam" id="PF07690">
    <property type="entry name" value="MFS_1"/>
    <property type="match status" value="1"/>
</dbReference>
<feature type="domain" description="Major facilitator superfamily (MFS) profile" evidence="7">
    <location>
        <begin position="22"/>
        <end position="501"/>
    </location>
</feature>
<dbReference type="Gene3D" id="1.20.1250.20">
    <property type="entry name" value="MFS general substrate transporter like domains"/>
    <property type="match status" value="2"/>
</dbReference>
<feature type="region of interest" description="Disordered" evidence="5">
    <location>
        <begin position="502"/>
        <end position="561"/>
    </location>
</feature>
<feature type="transmembrane region" description="Helical" evidence="6">
    <location>
        <begin position="477"/>
        <end position="496"/>
    </location>
</feature>
<dbReference type="EMBL" id="JAFJYH010000267">
    <property type="protein sequence ID" value="KAG4414380.1"/>
    <property type="molecule type" value="Genomic_DNA"/>
</dbReference>
<dbReference type="OrthoDB" id="6770063at2759"/>
<proteinExistence type="predicted"/>
<dbReference type="InterPro" id="IPR036259">
    <property type="entry name" value="MFS_trans_sf"/>
</dbReference>
<keyword evidence="9" id="KW-1185">Reference proteome</keyword>
<feature type="compositionally biased region" description="Basic and acidic residues" evidence="5">
    <location>
        <begin position="502"/>
        <end position="515"/>
    </location>
</feature>